<protein>
    <recommendedName>
        <fullName evidence="7">Glutamyl-Q tRNA(Asp) synthetase</fullName>
        <shortName evidence="7">Glu-Q-RSs</shortName>
        <ecNumber evidence="7">6.1.1.-</ecNumber>
    </recommendedName>
</protein>
<feature type="binding site" evidence="7">
    <location>
        <position position="238"/>
    </location>
    <ligand>
        <name>ATP</name>
        <dbReference type="ChEBI" id="CHEBI:30616"/>
    </ligand>
</feature>
<evidence type="ECO:0000256" key="2">
    <source>
        <dbReference type="ARBA" id="ARBA00022723"/>
    </source>
</evidence>
<dbReference type="GO" id="GO:0005524">
    <property type="term" value="F:ATP binding"/>
    <property type="evidence" value="ECO:0007669"/>
    <property type="project" value="UniProtKB-KW"/>
</dbReference>
<dbReference type="EC" id="6.1.1.-" evidence="7"/>
<dbReference type="EMBL" id="QZMU01000001">
    <property type="protein sequence ID" value="RRQ20663.1"/>
    <property type="molecule type" value="Genomic_DNA"/>
</dbReference>
<evidence type="ECO:0000256" key="9">
    <source>
        <dbReference type="SAM" id="MobiDB-lite"/>
    </source>
</evidence>
<dbReference type="OrthoDB" id="9807503at2"/>
<keyword evidence="3 7" id="KW-0547">Nucleotide-binding</keyword>
<gene>
    <name evidence="7" type="primary">gluQ</name>
    <name evidence="11" type="ORF">D6C00_00810</name>
</gene>
<evidence type="ECO:0000256" key="1">
    <source>
        <dbReference type="ARBA" id="ARBA00022598"/>
    </source>
</evidence>
<dbReference type="NCBIfam" id="NF004313">
    <property type="entry name" value="PRK05710.1-2"/>
    <property type="match status" value="1"/>
</dbReference>
<feature type="binding site" evidence="7">
    <location>
        <begin position="9"/>
        <end position="13"/>
    </location>
    <ligand>
        <name>L-glutamate</name>
        <dbReference type="ChEBI" id="CHEBI:29985"/>
    </ligand>
</feature>
<feature type="binding site" evidence="7">
    <location>
        <position position="121"/>
    </location>
    <ligand>
        <name>Zn(2+)</name>
        <dbReference type="ChEBI" id="CHEBI:29105"/>
    </ligand>
</feature>
<keyword evidence="4 7" id="KW-0862">Zinc</keyword>
<dbReference type="GO" id="GO:0006424">
    <property type="term" value="P:glutamyl-tRNA aminoacylation"/>
    <property type="evidence" value="ECO:0007669"/>
    <property type="project" value="InterPro"/>
</dbReference>
<dbReference type="InterPro" id="IPR049940">
    <property type="entry name" value="GluQ/Sye"/>
</dbReference>
<evidence type="ECO:0000256" key="7">
    <source>
        <dbReference type="HAMAP-Rule" id="MF_01428"/>
    </source>
</evidence>
<dbReference type="RefSeq" id="WP_125179875.1">
    <property type="nucleotide sequence ID" value="NZ_QZMU01000001.1"/>
</dbReference>
<dbReference type="GO" id="GO:0008270">
    <property type="term" value="F:zinc ion binding"/>
    <property type="evidence" value="ECO:0007669"/>
    <property type="project" value="UniProtKB-UniRule"/>
</dbReference>
<feature type="short sequence motif" description="'KMSKS' region" evidence="7">
    <location>
        <begin position="235"/>
        <end position="239"/>
    </location>
</feature>
<feature type="binding site" evidence="7">
    <location>
        <position position="197"/>
    </location>
    <ligand>
        <name>L-glutamate</name>
        <dbReference type="ChEBI" id="CHEBI:29985"/>
    </ligand>
</feature>
<feature type="binding site" evidence="7">
    <location>
        <position position="179"/>
    </location>
    <ligand>
        <name>L-glutamate</name>
        <dbReference type="ChEBI" id="CHEBI:29985"/>
    </ligand>
</feature>
<dbReference type="SUPFAM" id="SSF52374">
    <property type="entry name" value="Nucleotidylyl transferase"/>
    <property type="match status" value="1"/>
</dbReference>
<dbReference type="NCBIfam" id="NF004314">
    <property type="entry name" value="PRK05710.1-3"/>
    <property type="match status" value="1"/>
</dbReference>
<dbReference type="GO" id="GO:0005829">
    <property type="term" value="C:cytosol"/>
    <property type="evidence" value="ECO:0007669"/>
    <property type="project" value="TreeGrafter"/>
</dbReference>
<organism evidence="11 12">
    <name type="scientific">Thiohalobacter thiocyanaticus</name>
    <dbReference type="NCBI Taxonomy" id="585455"/>
    <lineage>
        <taxon>Bacteria</taxon>
        <taxon>Pseudomonadati</taxon>
        <taxon>Pseudomonadota</taxon>
        <taxon>Gammaproteobacteria</taxon>
        <taxon>Thiohalobacterales</taxon>
        <taxon>Thiohalobacteraceae</taxon>
        <taxon>Thiohalobacter</taxon>
    </lineage>
</organism>
<feature type="domain" description="Glutamyl/glutaminyl-tRNA synthetase class Ib catalytic" evidence="10">
    <location>
        <begin position="7"/>
        <end position="241"/>
    </location>
</feature>
<feature type="binding site" evidence="7">
    <location>
        <position position="103"/>
    </location>
    <ligand>
        <name>Zn(2+)</name>
        <dbReference type="ChEBI" id="CHEBI:29105"/>
    </ligand>
</feature>
<evidence type="ECO:0000256" key="4">
    <source>
        <dbReference type="ARBA" id="ARBA00022833"/>
    </source>
</evidence>
<feature type="binding site" evidence="7">
    <location>
        <position position="45"/>
    </location>
    <ligand>
        <name>L-glutamate</name>
        <dbReference type="ChEBI" id="CHEBI:29985"/>
    </ligand>
</feature>
<dbReference type="AlphaFoldDB" id="A0A426QFZ2"/>
<dbReference type="InterPro" id="IPR000924">
    <property type="entry name" value="Glu/Gln-tRNA-synth"/>
</dbReference>
<dbReference type="PRINTS" id="PR00987">
    <property type="entry name" value="TRNASYNTHGLU"/>
</dbReference>
<dbReference type="NCBIfam" id="TIGR03838">
    <property type="entry name" value="queuosine_YadB"/>
    <property type="match status" value="1"/>
</dbReference>
<feature type="short sequence motif" description="'HIGH' region" evidence="7">
    <location>
        <begin position="12"/>
        <end position="22"/>
    </location>
</feature>
<evidence type="ECO:0000313" key="12">
    <source>
        <dbReference type="Proteomes" id="UP000287798"/>
    </source>
</evidence>
<dbReference type="PANTHER" id="PTHR43311:SF1">
    <property type="entry name" value="GLUTAMYL-Q TRNA(ASP) SYNTHETASE"/>
    <property type="match status" value="1"/>
</dbReference>
<dbReference type="Proteomes" id="UP000287798">
    <property type="component" value="Unassembled WGS sequence"/>
</dbReference>
<evidence type="ECO:0000256" key="6">
    <source>
        <dbReference type="ARBA" id="ARBA00023146"/>
    </source>
</evidence>
<evidence type="ECO:0000256" key="5">
    <source>
        <dbReference type="ARBA" id="ARBA00022840"/>
    </source>
</evidence>
<feature type="binding site" evidence="7">
    <location>
        <position position="101"/>
    </location>
    <ligand>
        <name>Zn(2+)</name>
        <dbReference type="ChEBI" id="CHEBI:29105"/>
    </ligand>
</feature>
<feature type="region of interest" description="Disordered" evidence="9">
    <location>
        <begin position="290"/>
        <end position="312"/>
    </location>
</feature>
<evidence type="ECO:0000259" key="10">
    <source>
        <dbReference type="Pfam" id="PF00749"/>
    </source>
</evidence>
<dbReference type="Gene3D" id="3.40.50.620">
    <property type="entry name" value="HUPs"/>
    <property type="match status" value="1"/>
</dbReference>
<comment type="cofactor">
    <cofactor evidence="7">
        <name>Zn(2+)</name>
        <dbReference type="ChEBI" id="CHEBI:29105"/>
    </cofactor>
    <text evidence="7">Binds 1 zinc ion per subunit.</text>
</comment>
<accession>A0A426QFZ2</accession>
<keyword evidence="5 7" id="KW-0067">ATP-binding</keyword>
<dbReference type="InterPro" id="IPR022380">
    <property type="entry name" value="Glu-Q_tRNA(Asp)_Synthase"/>
</dbReference>
<dbReference type="Pfam" id="PF00749">
    <property type="entry name" value="tRNA-synt_1c"/>
    <property type="match status" value="1"/>
</dbReference>
<comment type="caution">
    <text evidence="11">The sequence shown here is derived from an EMBL/GenBank/DDBJ whole genome shotgun (WGS) entry which is preliminary data.</text>
</comment>
<keyword evidence="12" id="KW-1185">Reference proteome</keyword>
<keyword evidence="6 7" id="KW-0030">Aminoacyl-tRNA synthetase</keyword>
<dbReference type="FunFam" id="3.40.50.620:FF:000093">
    <property type="entry name" value="Glutamyl-Q tRNA(Asp) synthetase"/>
    <property type="match status" value="1"/>
</dbReference>
<dbReference type="InterPro" id="IPR020058">
    <property type="entry name" value="Glu/Gln-tRNA-synth_Ib_cat-dom"/>
</dbReference>
<comment type="similarity">
    <text evidence="7">Belongs to the class-I aminoacyl-tRNA synthetase family. GluQ subfamily.</text>
</comment>
<keyword evidence="1 7" id="KW-0436">Ligase</keyword>
<keyword evidence="8" id="KW-0648">Protein biosynthesis</keyword>
<sequence>MSAPSYRGRFAPSPTGPLHIGSLIAAMASYLDARAHQGQWLVRMEDLDPPREVPGAAADILRSLEAFGFEWDGPVWFQGRRGEIYQAQIDRLLEAGFAFHCGCSRREILEAARPGIEGPVYPGTCRDGLAAGKAPRAVRLRVADQDVSFEDRLQGRISQNLARELGDFVIRRADGLFAYQLAVVIDDAEQGITDVVRGSDLLASTPRQCWLQAQLGLPRPRYMHIPVAVNTAGEKLSKQTHAPALDASQPLPALWRAAAFLELEPPRDLLAASVREFWDWARAHWRTEALAGQQKKPGPGPVDRIGGHQGLI</sequence>
<dbReference type="GO" id="GO:0006400">
    <property type="term" value="P:tRNA modification"/>
    <property type="evidence" value="ECO:0007669"/>
    <property type="project" value="InterPro"/>
</dbReference>
<keyword evidence="2 7" id="KW-0479">Metal-binding</keyword>
<proteinExistence type="inferred from homology"/>
<reference evidence="11 12" key="1">
    <citation type="journal article" date="2010" name="Int. J. Syst. Evol. Microbiol.">
        <title>Thiohalobacter thiocyanaticus gen. nov., sp. nov., a moderately halophilic, sulfur-oxidizing gammaproteobacterium from hypersaline lakes, that utilizes thiocyanate.</title>
        <authorList>
            <person name="Sorokin D.Y."/>
            <person name="Kovaleva O.L."/>
            <person name="Tourova T.P."/>
            <person name="Muyzer G."/>
        </authorList>
    </citation>
    <scope>NUCLEOTIDE SEQUENCE [LARGE SCALE GENOMIC DNA]</scope>
    <source>
        <strain evidence="11 12">Hrh1</strain>
    </source>
</reference>
<feature type="binding site" evidence="7">
    <location>
        <position position="125"/>
    </location>
    <ligand>
        <name>Zn(2+)</name>
        <dbReference type="ChEBI" id="CHEBI:29105"/>
    </ligand>
</feature>
<comment type="function">
    <text evidence="7">Catalyzes the tRNA-independent activation of glutamate in presence of ATP and the subsequent transfer of glutamate onto a tRNA(Asp). Glutamate is transferred on the 2-amino-5-(4,5-dihydroxy-2-cyclopenten-1-yl) moiety of the queuosine in the wobble position of the QUC anticodon.</text>
</comment>
<dbReference type="GO" id="GO:0004818">
    <property type="term" value="F:glutamate-tRNA ligase activity"/>
    <property type="evidence" value="ECO:0007669"/>
    <property type="project" value="TreeGrafter"/>
</dbReference>
<evidence type="ECO:0000256" key="3">
    <source>
        <dbReference type="ARBA" id="ARBA00022741"/>
    </source>
</evidence>
<dbReference type="PANTHER" id="PTHR43311">
    <property type="entry name" value="GLUTAMATE--TRNA LIGASE"/>
    <property type="match status" value="1"/>
</dbReference>
<dbReference type="InterPro" id="IPR014729">
    <property type="entry name" value="Rossmann-like_a/b/a_fold"/>
</dbReference>
<name>A0A426QFZ2_9GAMM</name>
<evidence type="ECO:0000256" key="8">
    <source>
        <dbReference type="RuleBase" id="RU363037"/>
    </source>
</evidence>
<evidence type="ECO:0000313" key="11">
    <source>
        <dbReference type="EMBL" id="RRQ20663.1"/>
    </source>
</evidence>
<dbReference type="HAMAP" id="MF_01428">
    <property type="entry name" value="Glu_Q_tRNA_synth"/>
    <property type="match status" value="1"/>
</dbReference>